<gene>
    <name evidence="2" type="ORF">MNBD_GAMMA06-552</name>
</gene>
<keyword evidence="1" id="KW-0472">Membrane</keyword>
<protein>
    <recommendedName>
        <fullName evidence="3">PEP-CTERM protein-sorting domain-containing protein</fullName>
    </recommendedName>
</protein>
<proteinExistence type="predicted"/>
<evidence type="ECO:0008006" key="3">
    <source>
        <dbReference type="Google" id="ProtNLM"/>
    </source>
</evidence>
<feature type="transmembrane region" description="Helical" evidence="1">
    <location>
        <begin position="149"/>
        <end position="170"/>
    </location>
</feature>
<sequence length="174" mass="17865">MNSVIKVLFMCFLSMAVSNAYAATINGSFGIGGAFTATGTDLSDVTDISLSTVFGVDGTGDTDDVTFFSTGLGGSTESLTLALTGTNFLTIEGWSFELTSLNVVDQNSGLLTLDGTGILTGIDFDPTDAIWTFSASSLNGYSMSIATTVVPVPAAVWLFGSGLLGLVGIARRKA</sequence>
<name>A0A3B0WUA1_9ZZZZ</name>
<dbReference type="InterPro" id="IPR022472">
    <property type="entry name" value="VPLPA-CTERM"/>
</dbReference>
<dbReference type="AlphaFoldDB" id="A0A3B0WUA1"/>
<dbReference type="NCBIfam" id="TIGR03370">
    <property type="entry name" value="VPLPA-CTERM"/>
    <property type="match status" value="1"/>
</dbReference>
<reference evidence="2" key="1">
    <citation type="submission" date="2018-06" db="EMBL/GenBank/DDBJ databases">
        <authorList>
            <person name="Zhirakovskaya E."/>
        </authorList>
    </citation>
    <scope>NUCLEOTIDE SEQUENCE</scope>
</reference>
<evidence type="ECO:0000313" key="2">
    <source>
        <dbReference type="EMBL" id="VAW54702.1"/>
    </source>
</evidence>
<organism evidence="2">
    <name type="scientific">hydrothermal vent metagenome</name>
    <dbReference type="NCBI Taxonomy" id="652676"/>
    <lineage>
        <taxon>unclassified sequences</taxon>
        <taxon>metagenomes</taxon>
        <taxon>ecological metagenomes</taxon>
    </lineage>
</organism>
<evidence type="ECO:0000256" key="1">
    <source>
        <dbReference type="SAM" id="Phobius"/>
    </source>
</evidence>
<keyword evidence="1" id="KW-0812">Transmembrane</keyword>
<dbReference type="EMBL" id="UOFD01000079">
    <property type="protein sequence ID" value="VAW54702.1"/>
    <property type="molecule type" value="Genomic_DNA"/>
</dbReference>
<accession>A0A3B0WUA1</accession>
<keyword evidence="1" id="KW-1133">Transmembrane helix</keyword>